<dbReference type="Proteomes" id="UP000248987">
    <property type="component" value="Unassembled WGS sequence"/>
</dbReference>
<dbReference type="OrthoDB" id="9806357at2"/>
<evidence type="ECO:0000313" key="2">
    <source>
        <dbReference type="EMBL" id="RAJ18644.1"/>
    </source>
</evidence>
<reference evidence="2 3" key="1">
    <citation type="submission" date="2018-06" db="EMBL/GenBank/DDBJ databases">
        <title>Genomic Encyclopedia of Archaeal and Bacterial Type Strains, Phase II (KMG-II): from individual species to whole genera.</title>
        <authorList>
            <person name="Goeker M."/>
        </authorList>
    </citation>
    <scope>NUCLEOTIDE SEQUENCE [LARGE SCALE GENOMIC DNA]</scope>
    <source>
        <strain evidence="2 3">DSM 12408</strain>
    </source>
</reference>
<feature type="chain" id="PRO_5030025482" evidence="1">
    <location>
        <begin position="25"/>
        <end position="354"/>
    </location>
</feature>
<protein>
    <submittedName>
        <fullName evidence="2">Uncharacterized protein DUF3179</fullName>
    </submittedName>
</protein>
<dbReference type="PROSITE" id="PS51257">
    <property type="entry name" value="PROKAR_LIPOPROTEIN"/>
    <property type="match status" value="1"/>
</dbReference>
<keyword evidence="3" id="KW-1185">Reference proteome</keyword>
<evidence type="ECO:0000313" key="3">
    <source>
        <dbReference type="Proteomes" id="UP000248987"/>
    </source>
</evidence>
<evidence type="ECO:0000256" key="1">
    <source>
        <dbReference type="SAM" id="SignalP"/>
    </source>
</evidence>
<dbReference type="RefSeq" id="WP_066434600.1">
    <property type="nucleotide sequence ID" value="NZ_LZRN01000021.1"/>
</dbReference>
<accession>A0A1A7R177</accession>
<feature type="signal peptide" evidence="1">
    <location>
        <begin position="1"/>
        <end position="24"/>
    </location>
</feature>
<dbReference type="STRING" id="49280.A9996_10900"/>
<dbReference type="EMBL" id="QLLQ01000028">
    <property type="protein sequence ID" value="RAJ18644.1"/>
    <property type="molecule type" value="Genomic_DNA"/>
</dbReference>
<name>A0A1A7R177_9FLAO</name>
<dbReference type="InterPro" id="IPR021516">
    <property type="entry name" value="DUF3179"/>
</dbReference>
<dbReference type="Pfam" id="PF11376">
    <property type="entry name" value="DUF3179"/>
    <property type="match status" value="1"/>
</dbReference>
<sequence>MKKVILLACVVLLYSCSTSNTNDANSPIEGQNGNDNNPEWSIPISEVLDGGPGKDGIPALVNPTFTNAQGANYLNDTDLVIGFKNGNDVRAYPHAILDWHEIVNDTINDVSVAVTYCPLTGTGIGWNRIINGVETTFGVSGLLYNTNLIPFDRATDSNWSQILNESVNGSLIGEKADLIGLFETDWQTWRSMYPNTQVLSSNTGFSRTYGISPYGDYNTNNNRFLFPVPKDPRLPLKERVHAIINGTDAKVYRFSDFQSNNIIRDSFKGENYLVVGNPNFMVSFKLSGDLSMLNFEYIHNGSEILLIDNEGNQWNIFGEAVSGPRQGFFIGNSSSLMAFWFSIPAFYLTEVYEN</sequence>
<comment type="caution">
    <text evidence="2">The sequence shown here is derived from an EMBL/GenBank/DDBJ whole genome shotgun (WGS) entry which is preliminary data.</text>
</comment>
<organism evidence="2 3">
    <name type="scientific">Gelidibacter algens</name>
    <dbReference type="NCBI Taxonomy" id="49280"/>
    <lineage>
        <taxon>Bacteria</taxon>
        <taxon>Pseudomonadati</taxon>
        <taxon>Bacteroidota</taxon>
        <taxon>Flavobacteriia</taxon>
        <taxon>Flavobacteriales</taxon>
        <taxon>Flavobacteriaceae</taxon>
        <taxon>Gelidibacter</taxon>
    </lineage>
</organism>
<dbReference type="AlphaFoldDB" id="A0A1A7R177"/>
<keyword evidence="1" id="KW-0732">Signal</keyword>
<proteinExistence type="predicted"/>
<gene>
    <name evidence="2" type="ORF">LX77_03802</name>
</gene>